<dbReference type="SUPFAM" id="SSF82199">
    <property type="entry name" value="SET domain"/>
    <property type="match status" value="1"/>
</dbReference>
<name>A0A8H6F7G5_9LECA</name>
<dbReference type="InterPro" id="IPR053185">
    <property type="entry name" value="SET_domain_protein"/>
</dbReference>
<organism evidence="3 4">
    <name type="scientific">Letharia lupina</name>
    <dbReference type="NCBI Taxonomy" id="560253"/>
    <lineage>
        <taxon>Eukaryota</taxon>
        <taxon>Fungi</taxon>
        <taxon>Dikarya</taxon>
        <taxon>Ascomycota</taxon>
        <taxon>Pezizomycotina</taxon>
        <taxon>Lecanoromycetes</taxon>
        <taxon>OSLEUM clade</taxon>
        <taxon>Lecanoromycetidae</taxon>
        <taxon>Lecanorales</taxon>
        <taxon>Lecanorineae</taxon>
        <taxon>Parmeliaceae</taxon>
        <taxon>Letharia</taxon>
    </lineage>
</organism>
<feature type="region of interest" description="Disordered" evidence="1">
    <location>
        <begin position="429"/>
        <end position="555"/>
    </location>
</feature>
<comment type="caution">
    <text evidence="3">The sequence shown here is derived from an EMBL/GenBank/DDBJ whole genome shotgun (WGS) entry which is preliminary data.</text>
</comment>
<feature type="compositionally biased region" description="Basic and acidic residues" evidence="1">
    <location>
        <begin position="518"/>
        <end position="529"/>
    </location>
</feature>
<gene>
    <name evidence="3" type="ORF">HO133_006812</name>
</gene>
<dbReference type="PROSITE" id="PS50280">
    <property type="entry name" value="SET"/>
    <property type="match status" value="1"/>
</dbReference>
<keyword evidence="4" id="KW-1185">Reference proteome</keyword>
<dbReference type="GeneID" id="59335212"/>
<dbReference type="EMBL" id="JACCJB010000027">
    <property type="protein sequence ID" value="KAF6217474.1"/>
    <property type="molecule type" value="Genomic_DNA"/>
</dbReference>
<evidence type="ECO:0000259" key="2">
    <source>
        <dbReference type="PROSITE" id="PS50280"/>
    </source>
</evidence>
<dbReference type="InterPro" id="IPR046341">
    <property type="entry name" value="SET_dom_sf"/>
</dbReference>
<dbReference type="Gene3D" id="2.170.270.10">
    <property type="entry name" value="SET domain"/>
    <property type="match status" value="1"/>
</dbReference>
<reference evidence="3 4" key="1">
    <citation type="journal article" date="2020" name="Genomics">
        <title>Complete, high-quality genomes from long-read metagenomic sequencing of two wolf lichen thalli reveals enigmatic genome architecture.</title>
        <authorList>
            <person name="McKenzie S.K."/>
            <person name="Walston R.F."/>
            <person name="Allen J.L."/>
        </authorList>
    </citation>
    <scope>NUCLEOTIDE SEQUENCE [LARGE SCALE GENOMIC DNA]</scope>
    <source>
        <strain evidence="3">WasteWater1</strain>
    </source>
</reference>
<sequence length="555" mass="61760">MEGQMLLNPAILWGILISECERGSECGEANEAKNGSLDAATTGLAYQEQQETAQPNETAERPFAEPAILWGILSSAASPQAMNDGSVNFPESEVLDMDAIVNIWLAAGYDCQLPLEETAAGSAVTDAMLIDGGESMQPYQSPDPIGPYIIKESPGKGQGVFAARHVVKGERVLVDKPFFVVTKPYNARTVLEEFQRMPFARRQQYMQLHCPNRSDNTNMIDVMCIFEANCFNIGSAAAMFLTATRFNHSCLPNIYYSWSEKRDEIVLHSMTDIPEGEEMTICYGRAFCTRDQRQSELRIYNFYCGCPACQTETASGKASESRRLVMKALNDQIIMFQSMLNEALLVYGLQDPLTPVLQLIGLIKEEGLHGELMTPYRDAADYLRDRGNFEEALTFAHLELEEEVVCLGDDSDVVCKTIEYIEELEQELEKAKGAEMQEYEETEELEPDVLDDRDNEPADSDAEIQSPEQTHGAKAPEAEAEADPAEEAKPQEFDSDKQALSKRSDPEPNASHIAATVEPRKKPPAKEPDELTQDAGFHEGCIDSRSSSQRLERKK</sequence>
<dbReference type="CDD" id="cd20071">
    <property type="entry name" value="SET_SMYD"/>
    <property type="match status" value="1"/>
</dbReference>
<feature type="compositionally biased region" description="Basic and acidic residues" evidence="1">
    <location>
        <begin position="486"/>
        <end position="506"/>
    </location>
</feature>
<evidence type="ECO:0000256" key="1">
    <source>
        <dbReference type="SAM" id="MobiDB-lite"/>
    </source>
</evidence>
<feature type="compositionally biased region" description="Acidic residues" evidence="1">
    <location>
        <begin position="437"/>
        <end position="449"/>
    </location>
</feature>
<proteinExistence type="predicted"/>
<protein>
    <recommendedName>
        <fullName evidence="2">SET domain-containing protein</fullName>
    </recommendedName>
</protein>
<feature type="domain" description="SET" evidence="2">
    <location>
        <begin position="146"/>
        <end position="284"/>
    </location>
</feature>
<dbReference type="PANTHER" id="PTHR47332:SF2">
    <property type="entry name" value="SET-6"/>
    <property type="match status" value="1"/>
</dbReference>
<dbReference type="Pfam" id="PF00856">
    <property type="entry name" value="SET"/>
    <property type="match status" value="1"/>
</dbReference>
<evidence type="ECO:0000313" key="3">
    <source>
        <dbReference type="EMBL" id="KAF6217474.1"/>
    </source>
</evidence>
<dbReference type="AlphaFoldDB" id="A0A8H6F7G5"/>
<dbReference type="PANTHER" id="PTHR47332">
    <property type="entry name" value="SET DOMAIN-CONTAINING PROTEIN 5"/>
    <property type="match status" value="1"/>
</dbReference>
<dbReference type="SMART" id="SM00317">
    <property type="entry name" value="SET"/>
    <property type="match status" value="1"/>
</dbReference>
<dbReference type="RefSeq" id="XP_037146909.1">
    <property type="nucleotide sequence ID" value="XM_037297708.1"/>
</dbReference>
<dbReference type="Proteomes" id="UP000593566">
    <property type="component" value="Unassembled WGS sequence"/>
</dbReference>
<dbReference type="InterPro" id="IPR001214">
    <property type="entry name" value="SET_dom"/>
</dbReference>
<accession>A0A8H6F7G5</accession>
<evidence type="ECO:0000313" key="4">
    <source>
        <dbReference type="Proteomes" id="UP000593566"/>
    </source>
</evidence>